<reference evidence="2" key="1">
    <citation type="submission" date="2021-01" db="EMBL/GenBank/DDBJ databases">
        <authorList>
            <person name="Corre E."/>
            <person name="Pelletier E."/>
            <person name="Niang G."/>
            <person name="Scheremetjew M."/>
            <person name="Finn R."/>
            <person name="Kale V."/>
            <person name="Holt S."/>
            <person name="Cochrane G."/>
            <person name="Meng A."/>
            <person name="Brown T."/>
            <person name="Cohen L."/>
        </authorList>
    </citation>
    <scope>NUCLEOTIDE SEQUENCE</scope>
    <source>
        <strain evidence="2">CCMP2877</strain>
    </source>
</reference>
<dbReference type="EMBL" id="HBGJ01045165">
    <property type="protein sequence ID" value="CAD9269947.1"/>
    <property type="molecule type" value="Transcribed_RNA"/>
</dbReference>
<dbReference type="InterPro" id="IPR000626">
    <property type="entry name" value="Ubiquitin-like_dom"/>
</dbReference>
<proteinExistence type="predicted"/>
<dbReference type="Gene3D" id="3.10.20.90">
    <property type="entry name" value="Phosphatidylinositol 3-kinase Catalytic Subunit, Chain A, domain 1"/>
    <property type="match status" value="1"/>
</dbReference>
<name>A0A7S1UJN6_9STRA</name>
<organism evidence="2">
    <name type="scientific">Phaeomonas parva</name>
    <dbReference type="NCBI Taxonomy" id="124430"/>
    <lineage>
        <taxon>Eukaryota</taxon>
        <taxon>Sar</taxon>
        <taxon>Stramenopiles</taxon>
        <taxon>Ochrophyta</taxon>
        <taxon>Pinguiophyceae</taxon>
        <taxon>Pinguiochrysidales</taxon>
        <taxon>Pinguiochrysidaceae</taxon>
        <taxon>Phaeomonas</taxon>
    </lineage>
</organism>
<dbReference type="InterPro" id="IPR032752">
    <property type="entry name" value="DC-UbP/UBTD2_N"/>
</dbReference>
<dbReference type="InterPro" id="IPR029071">
    <property type="entry name" value="Ubiquitin-like_domsf"/>
</dbReference>
<dbReference type="PROSITE" id="PS50053">
    <property type="entry name" value="UBIQUITIN_2"/>
    <property type="match status" value="1"/>
</dbReference>
<dbReference type="PANTHER" id="PTHR13609">
    <property type="entry name" value="UBIQUITIN DOMAIN CONTAINING 1 PROTEIN-RELATED"/>
    <property type="match status" value="1"/>
</dbReference>
<dbReference type="InterPro" id="IPR039869">
    <property type="entry name" value="UBTD1/2"/>
</dbReference>
<accession>A0A7S1UJN6</accession>
<feature type="domain" description="Ubiquitin-like" evidence="1">
    <location>
        <begin position="61"/>
        <end position="141"/>
    </location>
</feature>
<gene>
    <name evidence="2" type="ORF">PPAR1163_LOCUS28385</name>
</gene>
<sequence>MTPNGTLALCYDELGATYEVPMYAYSDPANLTDKVESDKAMKEVNMKLRDRGSNADDATPLNANFRVAPGESLYRISIRKSSLVLELKAAINAEVLEKTDGAQDVPVGRMRLIWWGREMQDDQTLLEAGLLDEQMIQVYLRPERVA</sequence>
<dbReference type="SUPFAM" id="SSF54236">
    <property type="entry name" value="Ubiquitin-like"/>
    <property type="match status" value="1"/>
</dbReference>
<evidence type="ECO:0000259" key="1">
    <source>
        <dbReference type="PROSITE" id="PS50053"/>
    </source>
</evidence>
<dbReference type="CDD" id="cd17039">
    <property type="entry name" value="Ubl_ubiquitin_like"/>
    <property type="match status" value="1"/>
</dbReference>
<protein>
    <recommendedName>
        <fullName evidence="1">Ubiquitin-like domain-containing protein</fullName>
    </recommendedName>
</protein>
<dbReference type="Pfam" id="PF16455">
    <property type="entry name" value="UBD"/>
    <property type="match status" value="1"/>
</dbReference>
<evidence type="ECO:0000313" key="2">
    <source>
        <dbReference type="EMBL" id="CAD9269947.1"/>
    </source>
</evidence>
<dbReference type="Pfam" id="PF00240">
    <property type="entry name" value="ubiquitin"/>
    <property type="match status" value="1"/>
</dbReference>
<dbReference type="AlphaFoldDB" id="A0A7S1UJN6"/>